<name>A0ABS2RIY6_9ACTN</name>
<sequence length="526" mass="56789">MDAFDTESKPSTEAPASRRIGGAELLPMVAEALNRWPSAGLAVGVVDRNGLAWFHGHGVAEVFSRTPVTEDTVFRIGSITKTFTAIAVMQLWEQGLLDLDVPANEYLRAFRLVPTKANLSPVTLRHLLTHTAGIGYWRRLTDLLQPGIGSGIRAGRSLPSLAEYYHRGLPVEVEPGTKWMYSNHGFAVLGQIVEDVSGQPLDHYLRDQVFAPLGMEHTDLSRSDRVRSQLATGYVLRARGLKPVADREVLAIGGGAANSSTADLARYVAALLRGGANEHGRILKPETLAYMFDPHYQPDPRVPGMGLAFLRGQEGAHRTIGHDGIVSGFLSQMTLAPEHDVGVVVLANTGGLDGRGTPVPLGTALLRRLLDLPDNAIRSDVPTHPEVWGEVCGWYGPDPGPVTNLFTRAFIGAGAEVTAGGGQLTLKPLNPIPAIRRGLRLYPDDPDDPRMFRVDLSGLGLGTLPLVFTGSHDDRGQKPRLLLNGMSLVKRPDVRNPRPWVTGALVGAAGAFVIRRRSKRLATKGI</sequence>
<proteinExistence type="predicted"/>
<feature type="domain" description="Beta-lactamase-related" evidence="1">
    <location>
        <begin position="39"/>
        <end position="352"/>
    </location>
</feature>
<dbReference type="InterPro" id="IPR050789">
    <property type="entry name" value="Diverse_Enzym_Activities"/>
</dbReference>
<dbReference type="SUPFAM" id="SSF56601">
    <property type="entry name" value="beta-lactamase/transpeptidase-like"/>
    <property type="match status" value="1"/>
</dbReference>
<dbReference type="PANTHER" id="PTHR43283">
    <property type="entry name" value="BETA-LACTAMASE-RELATED"/>
    <property type="match status" value="1"/>
</dbReference>
<evidence type="ECO:0000259" key="1">
    <source>
        <dbReference type="Pfam" id="PF00144"/>
    </source>
</evidence>
<protein>
    <submittedName>
        <fullName evidence="2">CubicO group peptidase (Beta-lactamase class C family)</fullName>
    </submittedName>
</protein>
<dbReference type="InterPro" id="IPR012338">
    <property type="entry name" value="Beta-lactam/transpept-like"/>
</dbReference>
<dbReference type="InterPro" id="IPR001466">
    <property type="entry name" value="Beta-lactam-related"/>
</dbReference>
<dbReference type="EMBL" id="JAFBCF010000001">
    <property type="protein sequence ID" value="MBM7798954.1"/>
    <property type="molecule type" value="Genomic_DNA"/>
</dbReference>
<accession>A0ABS2RIY6</accession>
<dbReference type="Proteomes" id="UP000704762">
    <property type="component" value="Unassembled WGS sequence"/>
</dbReference>
<evidence type="ECO:0000313" key="2">
    <source>
        <dbReference type="EMBL" id="MBM7798954.1"/>
    </source>
</evidence>
<comment type="caution">
    <text evidence="2">The sequence shown here is derived from an EMBL/GenBank/DDBJ whole genome shotgun (WGS) entry which is preliminary data.</text>
</comment>
<reference evidence="2 3" key="1">
    <citation type="submission" date="2021-01" db="EMBL/GenBank/DDBJ databases">
        <title>Sequencing the genomes of 1000 actinobacteria strains.</title>
        <authorList>
            <person name="Klenk H.-P."/>
        </authorList>
    </citation>
    <scope>NUCLEOTIDE SEQUENCE [LARGE SCALE GENOMIC DNA]</scope>
    <source>
        <strain evidence="2 3">DSM 18662</strain>
    </source>
</reference>
<dbReference type="Pfam" id="PF00144">
    <property type="entry name" value="Beta-lactamase"/>
    <property type="match status" value="1"/>
</dbReference>
<gene>
    <name evidence="2" type="ORF">JOE57_001875</name>
</gene>
<keyword evidence="3" id="KW-1185">Reference proteome</keyword>
<dbReference type="RefSeq" id="WP_204917441.1">
    <property type="nucleotide sequence ID" value="NZ_BAAAQP010000002.1"/>
</dbReference>
<dbReference type="Gene3D" id="3.40.710.10">
    <property type="entry name" value="DD-peptidase/beta-lactamase superfamily"/>
    <property type="match status" value="1"/>
</dbReference>
<evidence type="ECO:0000313" key="3">
    <source>
        <dbReference type="Proteomes" id="UP000704762"/>
    </source>
</evidence>
<organism evidence="2 3">
    <name type="scientific">Microlunatus panaciterrae</name>
    <dbReference type="NCBI Taxonomy" id="400768"/>
    <lineage>
        <taxon>Bacteria</taxon>
        <taxon>Bacillati</taxon>
        <taxon>Actinomycetota</taxon>
        <taxon>Actinomycetes</taxon>
        <taxon>Propionibacteriales</taxon>
        <taxon>Propionibacteriaceae</taxon>
        <taxon>Microlunatus</taxon>
    </lineage>
</organism>